<evidence type="ECO:0000313" key="3">
    <source>
        <dbReference type="EMBL" id="WOF15328.1"/>
    </source>
</evidence>
<dbReference type="GO" id="GO:0030973">
    <property type="term" value="F:molybdate ion binding"/>
    <property type="evidence" value="ECO:0007669"/>
    <property type="project" value="TreeGrafter"/>
</dbReference>
<evidence type="ECO:0000256" key="1">
    <source>
        <dbReference type="ARBA" id="ARBA00022723"/>
    </source>
</evidence>
<dbReference type="InterPro" id="IPR050682">
    <property type="entry name" value="ModA/WtpA"/>
</dbReference>
<proteinExistence type="predicted"/>
<accession>A0AA97I276</accession>
<protein>
    <submittedName>
        <fullName evidence="3">Molybdate ABC transporter substrate-binding protein</fullName>
    </submittedName>
</protein>
<evidence type="ECO:0000313" key="4">
    <source>
        <dbReference type="Proteomes" id="UP001301797"/>
    </source>
</evidence>
<dbReference type="AlphaFoldDB" id="A0AA97I276"/>
<evidence type="ECO:0000256" key="2">
    <source>
        <dbReference type="ARBA" id="ARBA00022729"/>
    </source>
</evidence>
<dbReference type="Gene3D" id="3.40.190.10">
    <property type="entry name" value="Periplasmic binding protein-like II"/>
    <property type="match status" value="2"/>
</dbReference>
<gene>
    <name evidence="3" type="primary">modA</name>
    <name evidence="3" type="ORF">F1737_00845</name>
</gene>
<reference evidence="3 4" key="1">
    <citation type="submission" date="2019-09" db="EMBL/GenBank/DDBJ databases">
        <title>The complete genome of Methanoplanus sp. FWC-SCC4.</title>
        <authorList>
            <person name="Chen S.-C."/>
            <person name="Zhou Y.-Z."/>
            <person name="Lai M.-C."/>
        </authorList>
    </citation>
    <scope>NUCLEOTIDE SEQUENCE [LARGE SCALE GENOMIC DNA]</scope>
    <source>
        <strain evidence="3 4">FWC-SCC4</strain>
    </source>
</reference>
<dbReference type="PIRSF" id="PIRSF004846">
    <property type="entry name" value="ModA"/>
    <property type="match status" value="1"/>
</dbReference>
<dbReference type="GO" id="GO:0015689">
    <property type="term" value="P:molybdate ion transport"/>
    <property type="evidence" value="ECO:0007669"/>
    <property type="project" value="InterPro"/>
</dbReference>
<keyword evidence="1" id="KW-0479">Metal-binding</keyword>
<keyword evidence="2" id="KW-0732">Signal</keyword>
<dbReference type="SUPFAM" id="SSF53850">
    <property type="entry name" value="Periplasmic binding protein-like II"/>
    <property type="match status" value="1"/>
</dbReference>
<dbReference type="KEGG" id="mefw:F1737_00845"/>
<name>A0AA97I276_9EURY</name>
<dbReference type="RefSeq" id="WP_317136897.1">
    <property type="nucleotide sequence ID" value="NZ_CP043875.1"/>
</dbReference>
<dbReference type="PROSITE" id="PS51257">
    <property type="entry name" value="PROKAR_LIPOPROTEIN"/>
    <property type="match status" value="1"/>
</dbReference>
<dbReference type="InterPro" id="IPR005950">
    <property type="entry name" value="ModA"/>
</dbReference>
<dbReference type="PANTHER" id="PTHR30632">
    <property type="entry name" value="MOLYBDATE-BINDING PERIPLASMIC PROTEIN"/>
    <property type="match status" value="1"/>
</dbReference>
<dbReference type="Proteomes" id="UP001301797">
    <property type="component" value="Chromosome"/>
</dbReference>
<dbReference type="Pfam" id="PF13531">
    <property type="entry name" value="SBP_bac_11"/>
    <property type="match status" value="1"/>
</dbReference>
<dbReference type="GeneID" id="85228672"/>
<organism evidence="3 4">
    <name type="scientific">Methanochimaera problematica</name>
    <dbReference type="NCBI Taxonomy" id="2609417"/>
    <lineage>
        <taxon>Archaea</taxon>
        <taxon>Methanobacteriati</taxon>
        <taxon>Methanobacteriota</taxon>
        <taxon>Stenosarchaea group</taxon>
        <taxon>Methanomicrobia</taxon>
        <taxon>Methanomicrobiales</taxon>
        <taxon>Methanomicrobiaceae</taxon>
        <taxon>Methanochimaera</taxon>
    </lineage>
</organism>
<dbReference type="CDD" id="cd13517">
    <property type="entry name" value="PBP2_ModA3_like"/>
    <property type="match status" value="1"/>
</dbReference>
<sequence>MKKIISGLIVILVFAGLILASGCTSNAADTDVQTPAVTGASEKSLVVYCGAGLREPMEKIADAFKEKEGILIKYTYGGSAQLLSQIELLQEGDVYMPGARAYIESAAKKGFIDDSRDVVYHVLAIATKKGNPKDIRTLKDLTKEGVKVGIGEPEGNAVGKASKSVLTKNGLWEDIQDNIAVRSGTVNELLVYLNMDQVDAVIIWEDLLDTEKMDVVDIPVEEGFVKVVPVGKLTFSEQPDDAMKFVEFVASDDGKALYRECGFETYPSDKYENL</sequence>
<dbReference type="GO" id="GO:0046872">
    <property type="term" value="F:metal ion binding"/>
    <property type="evidence" value="ECO:0007669"/>
    <property type="project" value="UniProtKB-KW"/>
</dbReference>
<dbReference type="PANTHER" id="PTHR30632:SF0">
    <property type="entry name" value="SULFATE-BINDING PROTEIN"/>
    <property type="match status" value="1"/>
</dbReference>
<keyword evidence="4" id="KW-1185">Reference proteome</keyword>
<dbReference type="NCBIfam" id="TIGR01256">
    <property type="entry name" value="modA"/>
    <property type="match status" value="1"/>
</dbReference>
<dbReference type="EMBL" id="CP043875">
    <property type="protein sequence ID" value="WOF15328.1"/>
    <property type="molecule type" value="Genomic_DNA"/>
</dbReference>